<keyword evidence="1" id="KW-0812">Transmembrane</keyword>
<name>A0A4R6K5I3_9ACTN</name>
<reference evidence="2 3" key="1">
    <citation type="submission" date="2019-03" db="EMBL/GenBank/DDBJ databases">
        <title>Genomic Encyclopedia of Type Strains, Phase III (KMG-III): the genomes of soil and plant-associated and newly described type strains.</title>
        <authorList>
            <person name="Whitman W."/>
        </authorList>
    </citation>
    <scope>NUCLEOTIDE SEQUENCE [LARGE SCALE GENOMIC DNA]</scope>
    <source>
        <strain evidence="2 3">VKM Ac-2527</strain>
    </source>
</reference>
<protein>
    <submittedName>
        <fullName evidence="2">Uncharacterized protein</fullName>
    </submittedName>
</protein>
<evidence type="ECO:0000313" key="2">
    <source>
        <dbReference type="EMBL" id="TDO44577.1"/>
    </source>
</evidence>
<accession>A0A4R6K5I3</accession>
<feature type="transmembrane region" description="Helical" evidence="1">
    <location>
        <begin position="31"/>
        <end position="51"/>
    </location>
</feature>
<comment type="caution">
    <text evidence="2">The sequence shown here is derived from an EMBL/GenBank/DDBJ whole genome shotgun (WGS) entry which is preliminary data.</text>
</comment>
<dbReference type="RefSeq" id="WP_133803127.1">
    <property type="nucleotide sequence ID" value="NZ_SNWQ01000015.1"/>
</dbReference>
<gene>
    <name evidence="2" type="ORF">EV643_11577</name>
</gene>
<evidence type="ECO:0000256" key="1">
    <source>
        <dbReference type="SAM" id="Phobius"/>
    </source>
</evidence>
<keyword evidence="3" id="KW-1185">Reference proteome</keyword>
<dbReference type="EMBL" id="SNWQ01000015">
    <property type="protein sequence ID" value="TDO44577.1"/>
    <property type="molecule type" value="Genomic_DNA"/>
</dbReference>
<evidence type="ECO:0000313" key="3">
    <source>
        <dbReference type="Proteomes" id="UP000295388"/>
    </source>
</evidence>
<proteinExistence type="predicted"/>
<dbReference type="AlphaFoldDB" id="A0A4R6K5I3"/>
<feature type="transmembrane region" description="Helical" evidence="1">
    <location>
        <begin position="58"/>
        <end position="77"/>
    </location>
</feature>
<dbReference type="OrthoDB" id="3826782at2"/>
<keyword evidence="1" id="KW-1133">Transmembrane helix</keyword>
<dbReference type="Proteomes" id="UP000295388">
    <property type="component" value="Unassembled WGS sequence"/>
</dbReference>
<keyword evidence="1" id="KW-0472">Membrane</keyword>
<organism evidence="2 3">
    <name type="scientific">Kribbella caucasensis</name>
    <dbReference type="NCBI Taxonomy" id="2512215"/>
    <lineage>
        <taxon>Bacteria</taxon>
        <taxon>Bacillati</taxon>
        <taxon>Actinomycetota</taxon>
        <taxon>Actinomycetes</taxon>
        <taxon>Propionibacteriales</taxon>
        <taxon>Kribbellaceae</taxon>
        <taxon>Kribbella</taxon>
    </lineage>
</organism>
<sequence length="96" mass="10261">MMTTHQLLASVVELAAPLADPNVPTGADFKDWVLVIAGNIFIAILVLRAIGHYFKREWGELFGHIAAGVLVGGLIYANNQTINVLKGFWGLLSGGS</sequence>